<name>A0A2P2PJY0_RHIMU</name>
<sequence>MFQFRGKSSRCLVISALKKR</sequence>
<reference evidence="1" key="1">
    <citation type="submission" date="2018-02" db="EMBL/GenBank/DDBJ databases">
        <title>Rhizophora mucronata_Transcriptome.</title>
        <authorList>
            <person name="Meera S.P."/>
            <person name="Sreeshan A."/>
            <person name="Augustine A."/>
        </authorList>
    </citation>
    <scope>NUCLEOTIDE SEQUENCE</scope>
    <source>
        <tissue evidence="1">Leaf</tissue>
    </source>
</reference>
<accession>A0A2P2PJY0</accession>
<dbReference type="AlphaFoldDB" id="A0A2P2PJY0"/>
<organism evidence="1">
    <name type="scientific">Rhizophora mucronata</name>
    <name type="common">Asiatic mangrove</name>
    <dbReference type="NCBI Taxonomy" id="61149"/>
    <lineage>
        <taxon>Eukaryota</taxon>
        <taxon>Viridiplantae</taxon>
        <taxon>Streptophyta</taxon>
        <taxon>Embryophyta</taxon>
        <taxon>Tracheophyta</taxon>
        <taxon>Spermatophyta</taxon>
        <taxon>Magnoliopsida</taxon>
        <taxon>eudicotyledons</taxon>
        <taxon>Gunneridae</taxon>
        <taxon>Pentapetalae</taxon>
        <taxon>rosids</taxon>
        <taxon>fabids</taxon>
        <taxon>Malpighiales</taxon>
        <taxon>Rhizophoraceae</taxon>
        <taxon>Rhizophora</taxon>
    </lineage>
</organism>
<protein>
    <submittedName>
        <fullName evidence="1">Uncharacterized protein</fullName>
    </submittedName>
</protein>
<proteinExistence type="predicted"/>
<dbReference type="EMBL" id="GGEC01074552">
    <property type="protein sequence ID" value="MBX55036.1"/>
    <property type="molecule type" value="Transcribed_RNA"/>
</dbReference>
<evidence type="ECO:0000313" key="1">
    <source>
        <dbReference type="EMBL" id="MBX55036.1"/>
    </source>
</evidence>